<evidence type="ECO:0000313" key="2">
    <source>
        <dbReference type="EMBL" id="SFP04303.1"/>
    </source>
</evidence>
<dbReference type="AlphaFoldDB" id="A0A662ZG27"/>
<feature type="chain" id="PRO_5024880755" evidence="1">
    <location>
        <begin position="19"/>
        <end position="106"/>
    </location>
</feature>
<dbReference type="RefSeq" id="WP_051621670.1">
    <property type="nucleotide sequence ID" value="NZ_FOXF01000003.1"/>
</dbReference>
<evidence type="ECO:0000256" key="1">
    <source>
        <dbReference type="SAM" id="SignalP"/>
    </source>
</evidence>
<keyword evidence="3" id="KW-1185">Reference proteome</keyword>
<organism evidence="2 3">
    <name type="scientific">Ruminobacter amylophilus</name>
    <dbReference type="NCBI Taxonomy" id="867"/>
    <lineage>
        <taxon>Bacteria</taxon>
        <taxon>Pseudomonadati</taxon>
        <taxon>Pseudomonadota</taxon>
        <taxon>Gammaproteobacteria</taxon>
        <taxon>Aeromonadales</taxon>
        <taxon>Succinivibrionaceae</taxon>
        <taxon>Ruminobacter</taxon>
    </lineage>
</organism>
<protein>
    <submittedName>
        <fullName evidence="2">Uncharacterized protein</fullName>
    </submittedName>
</protein>
<evidence type="ECO:0000313" key="3">
    <source>
        <dbReference type="Proteomes" id="UP000243745"/>
    </source>
</evidence>
<dbReference type="EMBL" id="FOXF01000003">
    <property type="protein sequence ID" value="SFP04303.1"/>
    <property type="molecule type" value="Genomic_DNA"/>
</dbReference>
<keyword evidence="1" id="KW-0732">Signal</keyword>
<dbReference type="OrthoDB" id="5902456at2"/>
<accession>A0A662ZG27</accession>
<sequence>MKNKIILSTLLFSTSAQAGIATTDAINHIGEYQTVCGHVANVIQKKQQVFINFDKNYPEQTFTVYVTNNDYGNLHKYRSKNVCADGVLTKYRNTPEIVNPDGIYLQ</sequence>
<reference evidence="2 3" key="1">
    <citation type="submission" date="2016-10" db="EMBL/GenBank/DDBJ databases">
        <authorList>
            <person name="Varghese N."/>
            <person name="Submissions S."/>
        </authorList>
    </citation>
    <scope>NUCLEOTIDE SEQUENCE [LARGE SCALE GENOMIC DNA]</scope>
    <source>
        <strain evidence="2 3">DSM 1361</strain>
    </source>
</reference>
<name>A0A662ZG27_9GAMM</name>
<dbReference type="Proteomes" id="UP000243745">
    <property type="component" value="Unassembled WGS sequence"/>
</dbReference>
<feature type="signal peptide" evidence="1">
    <location>
        <begin position="1"/>
        <end position="18"/>
    </location>
</feature>
<proteinExistence type="predicted"/>
<gene>
    <name evidence="2" type="ORF">SAMN02910344_00284</name>
</gene>